<evidence type="ECO:0000313" key="3">
    <source>
        <dbReference type="Proteomes" id="UP000283297"/>
    </source>
</evidence>
<evidence type="ECO:0000313" key="2">
    <source>
        <dbReference type="EMBL" id="RHL27575.1"/>
    </source>
</evidence>
<evidence type="ECO:0000256" key="1">
    <source>
        <dbReference type="SAM" id="Coils"/>
    </source>
</evidence>
<dbReference type="Pfam" id="PF08843">
    <property type="entry name" value="AbiEii"/>
    <property type="match status" value="1"/>
</dbReference>
<dbReference type="AlphaFoldDB" id="A0A415JU85"/>
<comment type="caution">
    <text evidence="2">The sequence shown here is derived from an EMBL/GenBank/DDBJ whole genome shotgun (WGS) entry which is preliminary data.</text>
</comment>
<dbReference type="InterPro" id="IPR014942">
    <property type="entry name" value="AbiEii"/>
</dbReference>
<dbReference type="Proteomes" id="UP000283297">
    <property type="component" value="Unassembled WGS sequence"/>
</dbReference>
<dbReference type="RefSeq" id="WP_118370405.1">
    <property type="nucleotide sequence ID" value="NZ_QRON01000007.1"/>
</dbReference>
<gene>
    <name evidence="2" type="ORF">DW028_10735</name>
</gene>
<name>A0A415JU85_9FIRM</name>
<proteinExistence type="predicted"/>
<dbReference type="Gene3D" id="3.10.450.620">
    <property type="entry name" value="JHP933, nucleotidyltransferase-like core domain"/>
    <property type="match status" value="1"/>
</dbReference>
<feature type="coiled-coil region" evidence="1">
    <location>
        <begin position="253"/>
        <end position="280"/>
    </location>
</feature>
<reference evidence="2 3" key="1">
    <citation type="submission" date="2018-08" db="EMBL/GenBank/DDBJ databases">
        <title>A genome reference for cultivated species of the human gut microbiota.</title>
        <authorList>
            <person name="Zou Y."/>
            <person name="Xue W."/>
            <person name="Luo G."/>
        </authorList>
    </citation>
    <scope>NUCLEOTIDE SEQUENCE [LARGE SCALE GENOMIC DNA]</scope>
    <source>
        <strain evidence="2 3">AF38-24</strain>
    </source>
</reference>
<organism evidence="2 3">
    <name type="scientific">Agathobacter rectalis</name>
    <dbReference type="NCBI Taxonomy" id="39491"/>
    <lineage>
        <taxon>Bacteria</taxon>
        <taxon>Bacillati</taxon>
        <taxon>Bacillota</taxon>
        <taxon>Clostridia</taxon>
        <taxon>Lachnospirales</taxon>
        <taxon>Lachnospiraceae</taxon>
        <taxon>Agathobacter</taxon>
    </lineage>
</organism>
<keyword evidence="1" id="KW-0175">Coiled coil</keyword>
<dbReference type="EMBL" id="QRON01000007">
    <property type="protein sequence ID" value="RHL27575.1"/>
    <property type="molecule type" value="Genomic_DNA"/>
</dbReference>
<keyword evidence="2" id="KW-0808">Transferase</keyword>
<sequence>MPIYNKVEIGRVAQQHGFVRDTFEKVLRLKEILRYLNEEEYLREHLLLKGGTAINLTVFNLPRLSVDIDMDYTPNDTKEDMLEARERITTLIKDYMEAEGYQLSKGSRFTHSLDAFYYQYQNAGGNRDMIKIELNYSLRAHILEPVYRRILPEIFDDGLEIRMVAPMEIFAAKGNALISRAAARDLYDWGNLIAENLFAEERDMFRKCFAFYATISADTVNRDFDTSAIDSLKFDKIRRDLFPVLSKKDNFKLDERKQQAKDYIAELMQLTEREQEYMDRFIAKEYVPELLFDDEGIVERIKEHPMALWKCQQ</sequence>
<accession>A0A415JU85</accession>
<dbReference type="GO" id="GO:0016740">
    <property type="term" value="F:transferase activity"/>
    <property type="evidence" value="ECO:0007669"/>
    <property type="project" value="UniProtKB-KW"/>
</dbReference>
<protein>
    <submittedName>
        <fullName evidence="2">Nucleotidyl transferase AbiEii/AbiGii toxin family protein</fullName>
    </submittedName>
</protein>